<evidence type="ECO:0000313" key="2">
    <source>
        <dbReference type="Proteomes" id="UP000029264"/>
    </source>
</evidence>
<dbReference type="Proteomes" id="UP000029264">
    <property type="component" value="Unassembled WGS sequence"/>
</dbReference>
<dbReference type="Gene3D" id="3.10.450.620">
    <property type="entry name" value="JHP933, nucleotidyltransferase-like core domain"/>
    <property type="match status" value="1"/>
</dbReference>
<protein>
    <submittedName>
        <fullName evidence="1">Nucleotidyltransferase</fullName>
    </submittedName>
</protein>
<dbReference type="InterPro" id="IPR014942">
    <property type="entry name" value="AbiEii"/>
</dbReference>
<gene>
    <name evidence="1" type="ORF">HR45_13605</name>
</gene>
<accession>A0A094JCB1</accession>
<reference evidence="1 2" key="1">
    <citation type="submission" date="2014-06" db="EMBL/GenBank/DDBJ databases">
        <title>Shewanella sp. YQH10.</title>
        <authorList>
            <person name="Liu Y."/>
            <person name="Zeng R."/>
        </authorList>
    </citation>
    <scope>NUCLEOTIDE SEQUENCE [LARGE SCALE GENOMIC DNA]</scope>
    <source>
        <strain evidence="1 2">YQH10</strain>
    </source>
</reference>
<dbReference type="OrthoDB" id="9780929at2"/>
<name>A0A094JCB1_9GAMM</name>
<dbReference type="RefSeq" id="WP_037443746.1">
    <property type="nucleotide sequence ID" value="NZ_JPEO01000011.1"/>
</dbReference>
<dbReference type="GO" id="GO:0016740">
    <property type="term" value="F:transferase activity"/>
    <property type="evidence" value="ECO:0007669"/>
    <property type="project" value="UniProtKB-KW"/>
</dbReference>
<sequence>MNLFELYAEPSHHQELSELFNYGASQHPAGLAANFLEKDIWVTEVLRLLYDEQLLGAKSVAFKGGTALSKCWQVIQRFSEDIDLSVHWAELSNLTEEQERDVWLQSTKNGSQARKFREKQQQCLLEWTEQLVERLNQRFATYQIDGLKAVLEPDSYGEKVDIHYPRVTKSTKDYQLDHILLEFGGRNRGKPTKTILTSCYLGDVTELAEISLPRANVQAYDNDFIFWEKISALHQFSSQTNEPNPDRLARHWYDVACLLCSNFADAFDSNEAMQAVVEMKKHRWPVPGVDYEAILRGQLSIVPKGTRLETIAADHKAAVAGQMFFTPPDSFEQIIQQLADFQQQFNQYMRLSPSITPS</sequence>
<organism evidence="1 2">
    <name type="scientific">Shewanella mangrovi</name>
    <dbReference type="NCBI Taxonomy" id="1515746"/>
    <lineage>
        <taxon>Bacteria</taxon>
        <taxon>Pseudomonadati</taxon>
        <taxon>Pseudomonadota</taxon>
        <taxon>Gammaproteobacteria</taxon>
        <taxon>Alteromonadales</taxon>
        <taxon>Shewanellaceae</taxon>
        <taxon>Shewanella</taxon>
    </lineage>
</organism>
<comment type="caution">
    <text evidence="1">The sequence shown here is derived from an EMBL/GenBank/DDBJ whole genome shotgun (WGS) entry which is preliminary data.</text>
</comment>
<dbReference type="eggNOG" id="COG2253">
    <property type="taxonomic scope" value="Bacteria"/>
</dbReference>
<evidence type="ECO:0000313" key="1">
    <source>
        <dbReference type="EMBL" id="KFZ36837.1"/>
    </source>
</evidence>
<dbReference type="EMBL" id="JPEO01000011">
    <property type="protein sequence ID" value="KFZ36837.1"/>
    <property type="molecule type" value="Genomic_DNA"/>
</dbReference>
<keyword evidence="1" id="KW-0808">Transferase</keyword>
<keyword evidence="2" id="KW-1185">Reference proteome</keyword>
<dbReference type="Pfam" id="PF08843">
    <property type="entry name" value="AbiEii"/>
    <property type="match status" value="1"/>
</dbReference>
<dbReference type="AlphaFoldDB" id="A0A094JCB1"/>
<proteinExistence type="predicted"/>